<comment type="similarity">
    <text evidence="6">Belongs to the LptE lipoprotein family.</text>
</comment>
<comment type="subunit">
    <text evidence="6">Component of the lipopolysaccharide transport and assembly complex. Interacts with LptD.</text>
</comment>
<dbReference type="Pfam" id="PF04390">
    <property type="entry name" value="LptE"/>
    <property type="match status" value="1"/>
</dbReference>
<evidence type="ECO:0000313" key="9">
    <source>
        <dbReference type="Proteomes" id="UP001365405"/>
    </source>
</evidence>
<evidence type="ECO:0000256" key="5">
    <source>
        <dbReference type="ARBA" id="ARBA00023288"/>
    </source>
</evidence>
<organism evidence="8 9">
    <name type="scientific">Pseudaquabacterium inlustre</name>
    <dbReference type="NCBI Taxonomy" id="2984192"/>
    <lineage>
        <taxon>Bacteria</taxon>
        <taxon>Pseudomonadati</taxon>
        <taxon>Pseudomonadota</taxon>
        <taxon>Betaproteobacteria</taxon>
        <taxon>Burkholderiales</taxon>
        <taxon>Sphaerotilaceae</taxon>
        <taxon>Pseudaquabacterium</taxon>
    </lineage>
</organism>
<dbReference type="RefSeq" id="WP_341411270.1">
    <property type="nucleotide sequence ID" value="NZ_JBBUTH010000008.1"/>
</dbReference>
<dbReference type="PANTHER" id="PTHR38098">
    <property type="entry name" value="LPS-ASSEMBLY LIPOPROTEIN LPTE"/>
    <property type="match status" value="1"/>
</dbReference>
<keyword evidence="4 6" id="KW-0998">Cell outer membrane</keyword>
<evidence type="ECO:0000256" key="2">
    <source>
        <dbReference type="ARBA" id="ARBA00023136"/>
    </source>
</evidence>
<evidence type="ECO:0000256" key="4">
    <source>
        <dbReference type="ARBA" id="ARBA00023237"/>
    </source>
</evidence>
<comment type="function">
    <text evidence="6">Together with LptD, is involved in the assembly of lipopolysaccharide (LPS) at the surface of the outer membrane. Required for the proper assembly of LptD. Binds LPS and may serve as the LPS recognition site at the outer membrane.</text>
</comment>
<evidence type="ECO:0000256" key="7">
    <source>
        <dbReference type="SAM" id="Phobius"/>
    </source>
</evidence>
<dbReference type="HAMAP" id="MF_01186">
    <property type="entry name" value="LPS_assembly_LptE"/>
    <property type="match status" value="1"/>
</dbReference>
<evidence type="ECO:0000256" key="6">
    <source>
        <dbReference type="HAMAP-Rule" id="MF_01186"/>
    </source>
</evidence>
<name>A0ABU9CI91_9BURK</name>
<dbReference type="InterPro" id="IPR007485">
    <property type="entry name" value="LPS_assembly_LptE"/>
</dbReference>
<keyword evidence="7" id="KW-1133">Transmembrane helix</keyword>
<dbReference type="PANTHER" id="PTHR38098:SF1">
    <property type="entry name" value="LPS-ASSEMBLY LIPOPROTEIN LPTE"/>
    <property type="match status" value="1"/>
</dbReference>
<comment type="caution">
    <text evidence="8">The sequence shown here is derived from an EMBL/GenBank/DDBJ whole genome shotgun (WGS) entry which is preliminary data.</text>
</comment>
<dbReference type="Gene3D" id="3.30.160.150">
    <property type="entry name" value="Lipoprotein like domain"/>
    <property type="match status" value="1"/>
</dbReference>
<keyword evidence="5 8" id="KW-0449">Lipoprotein</keyword>
<evidence type="ECO:0000256" key="1">
    <source>
        <dbReference type="ARBA" id="ARBA00022729"/>
    </source>
</evidence>
<evidence type="ECO:0000256" key="3">
    <source>
        <dbReference type="ARBA" id="ARBA00023139"/>
    </source>
</evidence>
<keyword evidence="9" id="KW-1185">Reference proteome</keyword>
<dbReference type="PROSITE" id="PS51318">
    <property type="entry name" value="TAT"/>
    <property type="match status" value="1"/>
</dbReference>
<keyword evidence="3" id="KW-0564">Palmitate</keyword>
<keyword evidence="7" id="KW-0812">Transmembrane</keyword>
<accession>A0ABU9CI91</accession>
<feature type="transmembrane region" description="Helical" evidence="7">
    <location>
        <begin position="20"/>
        <end position="40"/>
    </location>
</feature>
<keyword evidence="1" id="KW-0732">Signal</keyword>
<reference evidence="8 9" key="1">
    <citation type="submission" date="2024-04" db="EMBL/GenBank/DDBJ databases">
        <title>Novel species of the genus Ideonella isolated from streams.</title>
        <authorList>
            <person name="Lu H."/>
        </authorList>
    </citation>
    <scope>NUCLEOTIDE SEQUENCE [LARGE SCALE GENOMIC DNA]</scope>
    <source>
        <strain evidence="8 9">DXS22W</strain>
    </source>
</reference>
<evidence type="ECO:0000313" key="8">
    <source>
        <dbReference type="EMBL" id="MEK8051568.1"/>
    </source>
</evidence>
<sequence>MATTPVHPPALPRRRLLRHGAALVAGGGLGALLTGCGFALRSEPVLPFSKIALLGFTEASPLGAELRQRLGSQVQVLTAPAGAQVLLRVQEDRRQKVVAASTAAGQVRELTLRVRFSFRAETPAGRTLIPDSELMLERDMSYSETSALAKEQEEAELYAAMQTDIVLQVLRRLSRVQIG</sequence>
<keyword evidence="2 6" id="KW-0472">Membrane</keyword>
<protein>
    <recommendedName>
        <fullName evidence="6">LPS-assembly lipoprotein LptE</fullName>
    </recommendedName>
</protein>
<gene>
    <name evidence="6 8" type="primary">lptE</name>
    <name evidence="8" type="ORF">AACH10_15065</name>
</gene>
<proteinExistence type="inferred from homology"/>
<dbReference type="EMBL" id="JBBUTH010000008">
    <property type="protein sequence ID" value="MEK8051568.1"/>
    <property type="molecule type" value="Genomic_DNA"/>
</dbReference>
<dbReference type="InterPro" id="IPR006311">
    <property type="entry name" value="TAT_signal"/>
</dbReference>
<dbReference type="Proteomes" id="UP001365405">
    <property type="component" value="Unassembled WGS sequence"/>
</dbReference>